<evidence type="ECO:0000256" key="3">
    <source>
        <dbReference type="ARBA" id="ARBA00022692"/>
    </source>
</evidence>
<keyword evidence="12" id="KW-1185">Reference proteome</keyword>
<gene>
    <name evidence="11" type="ORF">NTEN_LOCUS10498</name>
</gene>
<organism evidence="11 12">
    <name type="scientific">Nesidiocoris tenuis</name>
    <dbReference type="NCBI Taxonomy" id="355587"/>
    <lineage>
        <taxon>Eukaryota</taxon>
        <taxon>Metazoa</taxon>
        <taxon>Ecdysozoa</taxon>
        <taxon>Arthropoda</taxon>
        <taxon>Hexapoda</taxon>
        <taxon>Insecta</taxon>
        <taxon>Pterygota</taxon>
        <taxon>Neoptera</taxon>
        <taxon>Paraneoptera</taxon>
        <taxon>Hemiptera</taxon>
        <taxon>Heteroptera</taxon>
        <taxon>Panheteroptera</taxon>
        <taxon>Cimicomorpha</taxon>
        <taxon>Miridae</taxon>
        <taxon>Dicyphina</taxon>
        <taxon>Nesidiocoris</taxon>
    </lineage>
</organism>
<dbReference type="Pfam" id="PF08016">
    <property type="entry name" value="PKD_channel"/>
    <property type="match status" value="1"/>
</dbReference>
<comment type="subcellular location">
    <subcellularLocation>
        <location evidence="1">Membrane</location>
        <topology evidence="1">Multi-pass membrane protein</topology>
    </subcellularLocation>
</comment>
<evidence type="ECO:0000313" key="12">
    <source>
        <dbReference type="Proteomes" id="UP000479000"/>
    </source>
</evidence>
<evidence type="ECO:0000256" key="5">
    <source>
        <dbReference type="ARBA" id="ARBA00023136"/>
    </source>
</evidence>
<dbReference type="Proteomes" id="UP000479000">
    <property type="component" value="Unassembled WGS sequence"/>
</dbReference>
<evidence type="ECO:0000256" key="7">
    <source>
        <dbReference type="PIRSR" id="PIRSR603915-2"/>
    </source>
</evidence>
<keyword evidence="4 8" id="KW-1133">Transmembrane helix</keyword>
<evidence type="ECO:0000313" key="11">
    <source>
        <dbReference type="EMBL" id="CAB0005021.1"/>
    </source>
</evidence>
<keyword evidence="6" id="KW-0325">Glycoprotein</keyword>
<dbReference type="GO" id="GO:0005509">
    <property type="term" value="F:calcium ion binding"/>
    <property type="evidence" value="ECO:0007669"/>
    <property type="project" value="InterPro"/>
</dbReference>
<comment type="similarity">
    <text evidence="2">Belongs to the polycystin family.</text>
</comment>
<dbReference type="AlphaFoldDB" id="A0A6H5GRA4"/>
<protein>
    <submittedName>
        <fullName evidence="11">Uncharacterized protein</fullName>
    </submittedName>
</protein>
<dbReference type="InterPro" id="IPR046791">
    <property type="entry name" value="Polycystin_dom"/>
</dbReference>
<feature type="domain" description="Polycystin cation channel PKD1/PKD2" evidence="9">
    <location>
        <begin position="194"/>
        <end position="417"/>
    </location>
</feature>
<keyword evidence="3 8" id="KW-0812">Transmembrane</keyword>
<evidence type="ECO:0000259" key="9">
    <source>
        <dbReference type="Pfam" id="PF08016"/>
    </source>
</evidence>
<reference evidence="11 12" key="1">
    <citation type="submission" date="2020-02" db="EMBL/GenBank/DDBJ databases">
        <authorList>
            <person name="Ferguson B K."/>
        </authorList>
    </citation>
    <scope>NUCLEOTIDE SEQUENCE [LARGE SCALE GENOMIC DNA]</scope>
</reference>
<dbReference type="InterPro" id="IPR003915">
    <property type="entry name" value="PKD_2"/>
</dbReference>
<accession>A0A6H5GRA4</accession>
<dbReference type="PANTHER" id="PTHR10877:SF183">
    <property type="entry name" value="AT14535P-RELATED"/>
    <property type="match status" value="1"/>
</dbReference>
<dbReference type="Gene3D" id="1.10.287.70">
    <property type="match status" value="1"/>
</dbReference>
<dbReference type="PANTHER" id="PTHR10877">
    <property type="entry name" value="POLYCYSTIN FAMILY MEMBER"/>
    <property type="match status" value="1"/>
</dbReference>
<evidence type="ECO:0000259" key="10">
    <source>
        <dbReference type="Pfam" id="PF20519"/>
    </source>
</evidence>
<dbReference type="Pfam" id="PF20519">
    <property type="entry name" value="Polycystin_dom"/>
    <property type="match status" value="1"/>
</dbReference>
<feature type="transmembrane region" description="Helical" evidence="8">
    <location>
        <begin position="357"/>
        <end position="378"/>
    </location>
</feature>
<dbReference type="GO" id="GO:0016020">
    <property type="term" value="C:membrane"/>
    <property type="evidence" value="ECO:0007669"/>
    <property type="project" value="UniProtKB-SubCell"/>
</dbReference>
<feature type="domain" description="Polycystin" evidence="10">
    <location>
        <begin position="4"/>
        <end position="187"/>
    </location>
</feature>
<evidence type="ECO:0000256" key="4">
    <source>
        <dbReference type="ARBA" id="ARBA00022989"/>
    </source>
</evidence>
<feature type="transmembrane region" description="Helical" evidence="8">
    <location>
        <begin position="188"/>
        <end position="218"/>
    </location>
</feature>
<feature type="transmembrane region" description="Helical" evidence="8">
    <location>
        <begin position="295"/>
        <end position="321"/>
    </location>
</feature>
<dbReference type="PRINTS" id="PR01433">
    <property type="entry name" value="POLYCYSTIN2"/>
</dbReference>
<evidence type="ECO:0000256" key="1">
    <source>
        <dbReference type="ARBA" id="ARBA00004141"/>
    </source>
</evidence>
<evidence type="ECO:0000256" key="2">
    <source>
        <dbReference type="ARBA" id="ARBA00007200"/>
    </source>
</evidence>
<feature type="transmembrane region" description="Helical" evidence="8">
    <location>
        <begin position="328"/>
        <end position="351"/>
    </location>
</feature>
<feature type="transmembrane region" description="Helical" evidence="8">
    <location>
        <begin position="390"/>
        <end position="416"/>
    </location>
</feature>
<dbReference type="OrthoDB" id="6595841at2759"/>
<feature type="disulfide bond" evidence="7">
    <location>
        <begin position="58"/>
        <end position="71"/>
    </location>
</feature>
<keyword evidence="5 8" id="KW-0472">Membrane</keyword>
<dbReference type="EMBL" id="CADCXU010015773">
    <property type="protein sequence ID" value="CAB0005021.1"/>
    <property type="molecule type" value="Genomic_DNA"/>
</dbReference>
<dbReference type="InterPro" id="IPR051223">
    <property type="entry name" value="Polycystin"/>
</dbReference>
<evidence type="ECO:0000256" key="6">
    <source>
        <dbReference type="ARBA" id="ARBA00023180"/>
    </source>
</evidence>
<proteinExistence type="inferred from homology"/>
<name>A0A6H5GRA4_9HEMI</name>
<evidence type="ECO:0000256" key="8">
    <source>
        <dbReference type="SAM" id="Phobius"/>
    </source>
</evidence>
<sequence length="545" mass="63070">MKKFEDIRSPDQIWEFTTGVFTKLLYRGVSGNQSKILAENILVGVPRMRQLRVKMNTCEQAALFDEFYKTCFDYFREEIEDKEPFGLKTDSWIYKEPDANERIYHGHFGAYDGGGYQFEFSRNSRETWKGLRELQDNVWIRYGTRAVFLDFAIYSANANLLCVVKLLFELIPTGGVISSSRLFALKLFLFSSLADYLVLICELVFLFLTIYLIFLAVVRACKSKRNTFRKNKKSKLLDYSILAMSLLASSAGLTRYVVLTQFQMKHKADLVNSTAYRNFDFMIQLQKYFCHARCALLVALLIKMLTFLSLFKSVNLILSAFGKVKSELVTVTIMMFAIMTGFVVFGLIVFGDHVVQLYSVWSGLFTMLSLHVGGLYFYEEPEYASPKWAPIYFSAYILLVKIMYCNAFVALMIYGYDKAVKASVEDPSPHFIIRQVDAIFKFFLAKIKRYDLVRLREMDEIIRKNAADYDALQLILRKHGWTTLEINLVFKKYGVVRGDDLSIETMSEIYDDAHARNQLFIESDSHFRIAAEMEKVEKINCLFGE</sequence>
<dbReference type="InterPro" id="IPR013122">
    <property type="entry name" value="PKD1_2_channel"/>
</dbReference>